<evidence type="ECO:0000313" key="2">
    <source>
        <dbReference type="Proteomes" id="UP001189429"/>
    </source>
</evidence>
<gene>
    <name evidence="1" type="ORF">PCOR1329_LOCUS58719</name>
</gene>
<organism evidence="1 2">
    <name type="scientific">Prorocentrum cordatum</name>
    <dbReference type="NCBI Taxonomy" id="2364126"/>
    <lineage>
        <taxon>Eukaryota</taxon>
        <taxon>Sar</taxon>
        <taxon>Alveolata</taxon>
        <taxon>Dinophyceae</taxon>
        <taxon>Prorocentrales</taxon>
        <taxon>Prorocentraceae</taxon>
        <taxon>Prorocentrum</taxon>
    </lineage>
</organism>
<dbReference type="EMBL" id="CAUYUJ010017288">
    <property type="protein sequence ID" value="CAK0873516.1"/>
    <property type="molecule type" value="Genomic_DNA"/>
</dbReference>
<comment type="caution">
    <text evidence="1">The sequence shown here is derived from an EMBL/GenBank/DDBJ whole genome shotgun (WGS) entry which is preliminary data.</text>
</comment>
<reference evidence="1" key="1">
    <citation type="submission" date="2023-10" db="EMBL/GenBank/DDBJ databases">
        <authorList>
            <person name="Chen Y."/>
            <person name="Shah S."/>
            <person name="Dougan E. K."/>
            <person name="Thang M."/>
            <person name="Chan C."/>
        </authorList>
    </citation>
    <scope>NUCLEOTIDE SEQUENCE [LARGE SCALE GENOMIC DNA]</scope>
</reference>
<proteinExistence type="predicted"/>
<protein>
    <submittedName>
        <fullName evidence="1">Uncharacterized protein</fullName>
    </submittedName>
</protein>
<feature type="non-terminal residue" evidence="1">
    <location>
        <position position="505"/>
    </location>
</feature>
<accession>A0ABN9VM91</accession>
<name>A0ABN9VM91_9DINO</name>
<dbReference type="Proteomes" id="UP001189429">
    <property type="component" value="Unassembled WGS sequence"/>
</dbReference>
<sequence>MGDLILTAIALAFVLDCDELIFQMFVPHRALALQARLEPIPVPSLSAKVGSWAIPLSRALLVSAALLLISELVLTPFHGRLKQASYILCSGDLDFVYAENSATGLVHVSRSKGFQTTSEDWAYVEQVVLQVASEARGRVELSTGHGWQVPSVLERLLRSMDDDSFAVPAQIQPGADTMAQAVFSSAAFGEIVEMQGWTTDTAAGSLPCSDLGVEQSGHAALARLRLITGDPSITDCQDVPWQYCSQWNMTQLRALCPVRCSCNRPTDDGALTGFFGHPNYGCPAQCTSLVSAYSEHEYLRLGATYANWSVDCADHEPDLWIDSDGCGNNDWGTTGDIYGEYCDEDRYDSNSTFACTSGFYDDEQFSAQLMCCGCGGGTSVEVGTSIECVENLTDGCLMMDRGAFFWVLYVRGLFEYLLVRSGFEEMLEENMNEEALNIPNETRPDFIQYILNGSMMYSLMDHSWEFMPGFDHPRNLVGCEYLTSWEFKMLLSIDLCSPDHFTSIS</sequence>
<keyword evidence="2" id="KW-1185">Reference proteome</keyword>
<evidence type="ECO:0000313" key="1">
    <source>
        <dbReference type="EMBL" id="CAK0873516.1"/>
    </source>
</evidence>